<proteinExistence type="predicted"/>
<gene>
    <name evidence="1" type="ORF">L284_01730</name>
</gene>
<accession>T0J5I3</accession>
<comment type="caution">
    <text evidence="1">The sequence shown here is derived from an EMBL/GenBank/DDBJ whole genome shotgun (WGS) entry which is preliminary data.</text>
</comment>
<dbReference type="RefSeq" id="WP_021232326.1">
    <property type="nucleotide sequence ID" value="NZ_ATHL01000015.1"/>
</dbReference>
<evidence type="ECO:0000313" key="2">
    <source>
        <dbReference type="Proteomes" id="UP000015527"/>
    </source>
</evidence>
<dbReference type="Proteomes" id="UP000015527">
    <property type="component" value="Unassembled WGS sequence"/>
</dbReference>
<organism evidence="1 2">
    <name type="scientific">Novosphingobium lindaniclasticum LE124</name>
    <dbReference type="NCBI Taxonomy" id="1096930"/>
    <lineage>
        <taxon>Bacteria</taxon>
        <taxon>Pseudomonadati</taxon>
        <taxon>Pseudomonadota</taxon>
        <taxon>Alphaproteobacteria</taxon>
        <taxon>Sphingomonadales</taxon>
        <taxon>Sphingomonadaceae</taxon>
        <taxon>Novosphingobium</taxon>
    </lineage>
</organism>
<dbReference type="InterPro" id="IPR036859">
    <property type="entry name" value="CAP-Gly_dom_sf"/>
</dbReference>
<dbReference type="AlphaFoldDB" id="T0J5I3"/>
<name>T0J5I3_9SPHN</name>
<reference evidence="1 2" key="1">
    <citation type="journal article" date="2013" name="Genome Announc.">
        <title>Genome Sequence of Novosphingobium lindaniclasticum LE124T, Isolated from a Hexachlorocyclohexane Dumpsite.</title>
        <authorList>
            <person name="Saxena A."/>
            <person name="Nayyar N."/>
            <person name="Sangwan N."/>
            <person name="Kumari R."/>
            <person name="Khurana J.P."/>
            <person name="Lal R."/>
        </authorList>
    </citation>
    <scope>NUCLEOTIDE SEQUENCE [LARGE SCALE GENOMIC DNA]</scope>
    <source>
        <strain evidence="1 2">LE124</strain>
    </source>
</reference>
<dbReference type="SUPFAM" id="SSF74924">
    <property type="entry name" value="Cap-Gly domain"/>
    <property type="match status" value="1"/>
</dbReference>
<keyword evidence="2" id="KW-1185">Reference proteome</keyword>
<protein>
    <recommendedName>
        <fullName evidence="3">PilZ domain-containing protein</fullName>
    </recommendedName>
</protein>
<dbReference type="PATRIC" id="fig|1096930.3.peg.337"/>
<evidence type="ECO:0000313" key="1">
    <source>
        <dbReference type="EMBL" id="EQB19410.1"/>
    </source>
</evidence>
<evidence type="ECO:0008006" key="3">
    <source>
        <dbReference type="Google" id="ProtNLM"/>
    </source>
</evidence>
<sequence length="77" mass="8447">MSDLTAEGCCVRNAGIALLVGMRVVIRAREFESLTGIVRWLSGEFCGVEFDRPLRGAVVDHLVHLHATFTPERHAVG</sequence>
<dbReference type="EMBL" id="ATHL01000015">
    <property type="protein sequence ID" value="EQB19410.1"/>
    <property type="molecule type" value="Genomic_DNA"/>
</dbReference>